<accession>A0A8K1D708</accession>
<reference evidence="2" key="1">
    <citation type="submission" date="2019-04" db="EMBL/GenBank/DDBJ databases">
        <title>Genome assembly of Zosterops borbonicus 15179.</title>
        <authorList>
            <person name="Leroy T."/>
            <person name="Anselmetti Y."/>
            <person name="Tilak M.-K."/>
            <person name="Nabholz B."/>
        </authorList>
    </citation>
    <scope>NUCLEOTIDE SEQUENCE</scope>
    <source>
        <strain evidence="2">HGM_15179</strain>
        <tissue evidence="2">Muscle</tissue>
    </source>
</reference>
<evidence type="ECO:0000313" key="3">
    <source>
        <dbReference type="Proteomes" id="UP000796761"/>
    </source>
</evidence>
<feature type="region of interest" description="Disordered" evidence="1">
    <location>
        <begin position="1"/>
        <end position="113"/>
    </location>
</feature>
<organism evidence="2 3">
    <name type="scientific">Zosterops borbonicus</name>
    <dbReference type="NCBI Taxonomy" id="364589"/>
    <lineage>
        <taxon>Eukaryota</taxon>
        <taxon>Metazoa</taxon>
        <taxon>Chordata</taxon>
        <taxon>Craniata</taxon>
        <taxon>Vertebrata</taxon>
        <taxon>Euteleostomi</taxon>
        <taxon>Archelosauria</taxon>
        <taxon>Archosauria</taxon>
        <taxon>Dinosauria</taxon>
        <taxon>Saurischia</taxon>
        <taxon>Theropoda</taxon>
        <taxon>Coelurosauria</taxon>
        <taxon>Aves</taxon>
        <taxon>Neognathae</taxon>
        <taxon>Neoaves</taxon>
        <taxon>Telluraves</taxon>
        <taxon>Australaves</taxon>
        <taxon>Passeriformes</taxon>
        <taxon>Sylvioidea</taxon>
        <taxon>Zosteropidae</taxon>
        <taxon>Zosterops</taxon>
    </lineage>
</organism>
<feature type="compositionally biased region" description="Basic residues" evidence="1">
    <location>
        <begin position="84"/>
        <end position="97"/>
    </location>
</feature>
<comment type="caution">
    <text evidence="2">The sequence shown here is derived from an EMBL/GenBank/DDBJ whole genome shotgun (WGS) entry which is preliminary data.</text>
</comment>
<evidence type="ECO:0000313" key="2">
    <source>
        <dbReference type="EMBL" id="TRZ05533.1"/>
    </source>
</evidence>
<dbReference type="Proteomes" id="UP000796761">
    <property type="component" value="Unassembled WGS sequence"/>
</dbReference>
<feature type="non-terminal residue" evidence="2">
    <location>
        <position position="1"/>
    </location>
</feature>
<sequence>AAALGAAPEGGRGPPRGGPAPAQGGGGDALQPRAGQGAVCHRDLCHGGEHAGPDRRLRLHPQTRRERLPRPPARRVHADVGARRAPRAGQNRHRHHPVQGLRPRAVRPAPHDA</sequence>
<feature type="non-terminal residue" evidence="2">
    <location>
        <position position="113"/>
    </location>
</feature>
<evidence type="ECO:0000256" key="1">
    <source>
        <dbReference type="SAM" id="MobiDB-lite"/>
    </source>
</evidence>
<dbReference type="AlphaFoldDB" id="A0A8K1D708"/>
<proteinExistence type="predicted"/>
<name>A0A8K1D708_9PASS</name>
<gene>
    <name evidence="2" type="ORF">HGM15179_021574</name>
</gene>
<dbReference type="EMBL" id="SWJQ01003963">
    <property type="protein sequence ID" value="TRZ05533.1"/>
    <property type="molecule type" value="Genomic_DNA"/>
</dbReference>
<keyword evidence="3" id="KW-1185">Reference proteome</keyword>
<feature type="compositionally biased region" description="Basic and acidic residues" evidence="1">
    <location>
        <begin position="40"/>
        <end position="56"/>
    </location>
</feature>
<protein>
    <submittedName>
        <fullName evidence="2">Uncharacterized protein</fullName>
    </submittedName>
</protein>